<gene>
    <name evidence="2" type="ORF">GCM10011369_30610</name>
</gene>
<dbReference type="EMBL" id="BMDX01000020">
    <property type="protein sequence ID" value="GGA86420.1"/>
    <property type="molecule type" value="Genomic_DNA"/>
</dbReference>
<name>A0A8J2U8H1_9GAMM</name>
<evidence type="ECO:0000313" key="3">
    <source>
        <dbReference type="Proteomes" id="UP000619743"/>
    </source>
</evidence>
<comment type="caution">
    <text evidence="2">The sequence shown here is derived from an EMBL/GenBank/DDBJ whole genome shotgun (WGS) entry which is preliminary data.</text>
</comment>
<keyword evidence="3" id="KW-1185">Reference proteome</keyword>
<evidence type="ECO:0000256" key="1">
    <source>
        <dbReference type="SAM" id="SignalP"/>
    </source>
</evidence>
<evidence type="ECO:0000313" key="2">
    <source>
        <dbReference type="EMBL" id="GGA86420.1"/>
    </source>
</evidence>
<organism evidence="2 3">
    <name type="scientific">Neiella marina</name>
    <dbReference type="NCBI Taxonomy" id="508461"/>
    <lineage>
        <taxon>Bacteria</taxon>
        <taxon>Pseudomonadati</taxon>
        <taxon>Pseudomonadota</taxon>
        <taxon>Gammaproteobacteria</taxon>
        <taxon>Alteromonadales</taxon>
        <taxon>Echinimonadaceae</taxon>
        <taxon>Neiella</taxon>
    </lineage>
</organism>
<keyword evidence="1" id="KW-0732">Signal</keyword>
<dbReference type="AlphaFoldDB" id="A0A8J2U8H1"/>
<proteinExistence type="predicted"/>
<accession>A0A8J2U8H1</accession>
<dbReference type="InterPro" id="IPR021342">
    <property type="entry name" value="DUF2959"/>
</dbReference>
<feature type="chain" id="PRO_5035222973" evidence="1">
    <location>
        <begin position="24"/>
        <end position="212"/>
    </location>
</feature>
<dbReference type="OrthoDB" id="9780401at2"/>
<dbReference type="Proteomes" id="UP000619743">
    <property type="component" value="Unassembled WGS sequence"/>
</dbReference>
<sequence length="212" mass="23811">MYKALLVASALLLVGCESTYYSAMESVGVHKRDIMVDRVEEARDAQSDAQQEFQSALEQFQALTNFDGGDLQRMYESVSDAYDDSAASAEQVSKRIDDVESVADALFDEWQEELDQISNDRLRRDSASKLKATERNYKSLIRSMRRAEAKMDPVLTALKDNMLYLKHNLNAAAIGSLDQEYKSIKSDIDALIAEMNASINSSNEFIENLRGN</sequence>
<reference evidence="3" key="1">
    <citation type="journal article" date="2019" name="Int. J. Syst. Evol. Microbiol.">
        <title>The Global Catalogue of Microorganisms (GCM) 10K type strain sequencing project: providing services to taxonomists for standard genome sequencing and annotation.</title>
        <authorList>
            <consortium name="The Broad Institute Genomics Platform"/>
            <consortium name="The Broad Institute Genome Sequencing Center for Infectious Disease"/>
            <person name="Wu L."/>
            <person name="Ma J."/>
        </authorList>
    </citation>
    <scope>NUCLEOTIDE SEQUENCE [LARGE SCALE GENOMIC DNA]</scope>
    <source>
        <strain evidence="3">CGMCC 1.10130</strain>
    </source>
</reference>
<protein>
    <submittedName>
        <fullName evidence="2">DUF2959 domain-containing protein</fullName>
    </submittedName>
</protein>
<feature type="signal peptide" evidence="1">
    <location>
        <begin position="1"/>
        <end position="23"/>
    </location>
</feature>
<dbReference type="RefSeq" id="WP_087507042.1">
    <property type="nucleotide sequence ID" value="NZ_BMDX01000020.1"/>
</dbReference>
<dbReference type="PROSITE" id="PS51257">
    <property type="entry name" value="PROKAR_LIPOPROTEIN"/>
    <property type="match status" value="1"/>
</dbReference>
<dbReference type="Pfam" id="PF11172">
    <property type="entry name" value="DUF2959"/>
    <property type="match status" value="1"/>
</dbReference>